<dbReference type="AlphaFoldDB" id="A0A2V3U664"/>
<name>A0A2V3U664_9HYPH</name>
<proteinExistence type="predicted"/>
<sequence>MMVSSGQIPRASMTEADAMKRPLFEFMDYFFLKFIESAIWNQ</sequence>
<evidence type="ECO:0000313" key="1">
    <source>
        <dbReference type="EMBL" id="PXW58701.1"/>
    </source>
</evidence>
<dbReference type="Proteomes" id="UP000248021">
    <property type="component" value="Unassembled WGS sequence"/>
</dbReference>
<keyword evidence="2" id="KW-1185">Reference proteome</keyword>
<reference evidence="1 2" key="1">
    <citation type="submission" date="2018-05" db="EMBL/GenBank/DDBJ databases">
        <title>Genomic Encyclopedia of Type Strains, Phase IV (KMG-IV): sequencing the most valuable type-strain genomes for metagenomic binning, comparative biology and taxonomic classification.</title>
        <authorList>
            <person name="Goeker M."/>
        </authorList>
    </citation>
    <scope>NUCLEOTIDE SEQUENCE [LARGE SCALE GENOMIC DNA]</scope>
    <source>
        <strain evidence="1 2">DSM 6462</strain>
    </source>
</reference>
<protein>
    <submittedName>
        <fullName evidence="1">Uncharacterized protein</fullName>
    </submittedName>
</protein>
<dbReference type="EMBL" id="QJJK01000005">
    <property type="protein sequence ID" value="PXW58701.1"/>
    <property type="molecule type" value="Genomic_DNA"/>
</dbReference>
<gene>
    <name evidence="1" type="ORF">C7450_10547</name>
</gene>
<organism evidence="1 2">
    <name type="scientific">Chelatococcus asaccharovorans</name>
    <dbReference type="NCBI Taxonomy" id="28210"/>
    <lineage>
        <taxon>Bacteria</taxon>
        <taxon>Pseudomonadati</taxon>
        <taxon>Pseudomonadota</taxon>
        <taxon>Alphaproteobacteria</taxon>
        <taxon>Hyphomicrobiales</taxon>
        <taxon>Chelatococcaceae</taxon>
        <taxon>Chelatococcus</taxon>
    </lineage>
</organism>
<comment type="caution">
    <text evidence="1">The sequence shown here is derived from an EMBL/GenBank/DDBJ whole genome shotgun (WGS) entry which is preliminary data.</text>
</comment>
<evidence type="ECO:0000313" key="2">
    <source>
        <dbReference type="Proteomes" id="UP000248021"/>
    </source>
</evidence>
<accession>A0A2V3U664</accession>